<feature type="transmembrane region" description="Helical" evidence="1">
    <location>
        <begin position="1289"/>
        <end position="1308"/>
    </location>
</feature>
<keyword evidence="1" id="KW-1133">Transmembrane helix</keyword>
<feature type="transmembrane region" description="Helical" evidence="1">
    <location>
        <begin position="1266"/>
        <end position="1282"/>
    </location>
</feature>
<keyword evidence="1" id="KW-0812">Transmembrane</keyword>
<evidence type="ECO:0000313" key="2">
    <source>
        <dbReference type="EMBL" id="MFN2977263.1"/>
    </source>
</evidence>
<accession>A0ABW9KP00</accession>
<evidence type="ECO:0000256" key="1">
    <source>
        <dbReference type="SAM" id="Phobius"/>
    </source>
</evidence>
<sequence>MPDAAVPAVISPSVYGTTFYVLNQDMTSLAHSTASSYHVTCPAPAAATSPSSLPKALANDTQNGYVVGPDANSTDALTGLLFGSSTCHTTASSTLQGAAPAQAFIANDEFHGRAFTLNASSSGDPDILTQYSNLSTGTGDSISRTSRTSLDSGAQYTSLLVDGRGQYGLVIATERKTGTSPGNLWVYSPGISTAFKILDPAGNPLPASNAFIVPAVNDGGGDLLILVNQDNLTAANLASAPQDTVPFTIIDLGQLQRTFSAVVASGNTVTLPFVKQIKATQNYAAMLGAVYDPVSRLLYAVVGSGSNSASSLLSYNPYTPDTPNETVVGDVSTVPYTFGAYPQLAVNSASGTLQILTPSPSALFTIGITGTGNTAVQVNGTPFNDSNFQPTYIAANPLFGQTYVASGDGQVDILTKPSASPLQANLTLNGSDTATAGSSYYLRGLALYSQGDSSLIGATVTITATPAGGSPFTLASTTVGALAYPGGSVPSLSFTLPGVYTLVATVPATATHAAITSNTMSVTVGDTAKPYPGVYPTTLSLSVPATTSSTTVTAALTLAGSTYAPGGRIVINDASGTEVGRYTFTGAATAYPVQVSLTLPQGPSTLTAVYNGDDQNAGSASSPASITVGASSSLTTPTLALSVPTSATAGATLSGTVAFVSTTTDAPTDTISIYAVPAGTTTPITLATIPAAQAFTTAGKTFTFTAPAAGQYTLLAYYPGDSKYNTSQSNLGSLTVTAPAVATTVSLSGVTNQVAGTGFNLYVRLTNAQSTATPTGNITVRGGATNAVVATVSAAQALVSGGFGFPVTLSINGSYTFTASYPGDANFSPSTASLVVHVKATLALTNLYVPAGEVSGTKITGTLNTTLAPGLLPPTGTITIVATKVSSGAQTTLATIDAATTVTTPNISFQYLAPAPSGLYRVDANYSGDDNFVASSAPFINFNASDPTTIPTTLALSVPATYPPNAILDVGVQLGAPNAGTAVPSGNITVTVSKPGTTITQPSPVPAYLAFTSVCPCASVTLTDPGTYTITAVYAGDSKFSGSTQTGTVLIQRSTVAIHLTGPATTTTGAAATYNVALTGSITSPNAGILLSSKDASGANGPSGVVSGTSGSSVLTFLTAGTYTITANFAGDVSNQPATATLTTVVTGAPAAGFSMTLDNASTSSVNTELTSNTVVDVPFTIAALNGYSGTVVMDGSLTEIDGGQLSEDAFIYYLVDSNGNSVAGNLGIRAVSVTPTSTGLHLKVRMAGENAHSALRSPFERSRRLVLAGLFFGGGLLLWPRRRLSPRLLCLLLILCAIAGGGAVVSGCAASEGVLRVVVTARNPATNATQTISFPVHYTR</sequence>
<keyword evidence="3" id="KW-1185">Reference proteome</keyword>
<gene>
    <name evidence="2" type="ORF">ACK2TP_15950</name>
</gene>
<reference evidence="2 3" key="1">
    <citation type="submission" date="2024-12" db="EMBL/GenBank/DDBJ databases">
        <authorList>
            <person name="Lee Y."/>
        </authorList>
    </citation>
    <scope>NUCLEOTIDE SEQUENCE [LARGE SCALE GENOMIC DNA]</scope>
    <source>
        <strain evidence="2 3">03SUJ4</strain>
    </source>
</reference>
<keyword evidence="1" id="KW-0472">Membrane</keyword>
<dbReference type="Gene3D" id="2.60.40.10">
    <property type="entry name" value="Immunoglobulins"/>
    <property type="match status" value="3"/>
</dbReference>
<organism evidence="2 3">
    <name type="scientific">Terriglobus aquaticus</name>
    <dbReference type="NCBI Taxonomy" id="940139"/>
    <lineage>
        <taxon>Bacteria</taxon>
        <taxon>Pseudomonadati</taxon>
        <taxon>Acidobacteriota</taxon>
        <taxon>Terriglobia</taxon>
        <taxon>Terriglobales</taxon>
        <taxon>Acidobacteriaceae</taxon>
        <taxon>Terriglobus</taxon>
    </lineage>
</organism>
<protein>
    <submittedName>
        <fullName evidence="2">Beta strand repeat-containing protein</fullName>
    </submittedName>
</protein>
<dbReference type="EMBL" id="JBJYXY010000001">
    <property type="protein sequence ID" value="MFN2977263.1"/>
    <property type="molecule type" value="Genomic_DNA"/>
</dbReference>
<name>A0ABW9KP00_9BACT</name>
<comment type="caution">
    <text evidence="2">The sequence shown here is derived from an EMBL/GenBank/DDBJ whole genome shotgun (WGS) entry which is preliminary data.</text>
</comment>
<dbReference type="InterPro" id="IPR013783">
    <property type="entry name" value="Ig-like_fold"/>
</dbReference>
<proteinExistence type="predicted"/>
<dbReference type="RefSeq" id="WP_263414567.1">
    <property type="nucleotide sequence ID" value="NZ_JAGSYB010000001.1"/>
</dbReference>
<dbReference type="Proteomes" id="UP001634747">
    <property type="component" value="Unassembled WGS sequence"/>
</dbReference>
<evidence type="ECO:0000313" key="3">
    <source>
        <dbReference type="Proteomes" id="UP001634747"/>
    </source>
</evidence>